<dbReference type="GO" id="GO:0004523">
    <property type="term" value="F:RNA-DNA hybrid ribonuclease activity"/>
    <property type="evidence" value="ECO:0007669"/>
    <property type="project" value="InterPro"/>
</dbReference>
<dbReference type="InterPro" id="IPR052929">
    <property type="entry name" value="RNase_H-like_EbsB-rel"/>
</dbReference>
<dbReference type="PANTHER" id="PTHR47074">
    <property type="entry name" value="BNAC02G40300D PROTEIN"/>
    <property type="match status" value="1"/>
</dbReference>
<dbReference type="SUPFAM" id="SSF53098">
    <property type="entry name" value="Ribonuclease H-like"/>
    <property type="match status" value="1"/>
</dbReference>
<feature type="domain" description="RNase H type-1" evidence="1">
    <location>
        <begin position="127"/>
        <end position="179"/>
    </location>
</feature>
<proteinExistence type="predicted"/>
<dbReference type="GO" id="GO:0003676">
    <property type="term" value="F:nucleic acid binding"/>
    <property type="evidence" value="ECO:0007669"/>
    <property type="project" value="InterPro"/>
</dbReference>
<dbReference type="EMBL" id="KZ670417">
    <property type="protein sequence ID" value="PPR83317.1"/>
    <property type="molecule type" value="Genomic_DNA"/>
</dbReference>
<accession>A0A2P5VWY2</accession>
<evidence type="ECO:0000313" key="3">
    <source>
        <dbReference type="Proteomes" id="UP000239757"/>
    </source>
</evidence>
<sequence length="247" mass="28951">MDENPRAYALQTIYTKFYKQLWSLNLPSKVNATIWRLSWNYLPTKWLTWAVEQLNLRQGQIFYCALWAVWGDRNKRVHEGKVSNGKDTASFINSYIKELTDFENRDLKRRKEVRKWTYPQREFVKINFDGAYKETQNRSASGIVGRDSEGNVLLSYSKIHDDVSSPFAAEAMACWTAVKIGTYIYDIQKKIFGLNNIRFQHTSRSANNLAHILATATLRSREEVYLEMGVPEYAEDQVRQDRMREPN</sequence>
<dbReference type="CDD" id="cd06222">
    <property type="entry name" value="RNase_H_like"/>
    <property type="match status" value="1"/>
</dbReference>
<dbReference type="OrthoDB" id="990022at2759"/>
<evidence type="ECO:0000259" key="1">
    <source>
        <dbReference type="Pfam" id="PF13456"/>
    </source>
</evidence>
<name>A0A2P5VWY2_GOSBA</name>
<dbReference type="InterPro" id="IPR044730">
    <property type="entry name" value="RNase_H-like_dom_plant"/>
</dbReference>
<gene>
    <name evidence="2" type="ORF">GOBAR_AA37390</name>
</gene>
<dbReference type="AlphaFoldDB" id="A0A2P5VWY2"/>
<dbReference type="InterPro" id="IPR012337">
    <property type="entry name" value="RNaseH-like_sf"/>
</dbReference>
<reference evidence="2 3" key="1">
    <citation type="submission" date="2015-01" db="EMBL/GenBank/DDBJ databases">
        <title>Genome of allotetraploid Gossypium barbadense reveals genomic plasticity and fiber elongation in cotton evolution.</title>
        <authorList>
            <person name="Chen X."/>
            <person name="Liu X."/>
            <person name="Zhao B."/>
            <person name="Zheng H."/>
            <person name="Hu Y."/>
            <person name="Lu G."/>
            <person name="Yang C."/>
            <person name="Chen J."/>
            <person name="Shan C."/>
            <person name="Zhang L."/>
            <person name="Zhou Y."/>
            <person name="Wang L."/>
            <person name="Guo W."/>
            <person name="Bai Y."/>
            <person name="Ruan J."/>
            <person name="Shangguan X."/>
            <person name="Mao Y."/>
            <person name="Jiang J."/>
            <person name="Zhu Y."/>
            <person name="Lei J."/>
            <person name="Kang H."/>
            <person name="Chen S."/>
            <person name="He X."/>
            <person name="Wang R."/>
            <person name="Wang Y."/>
            <person name="Chen J."/>
            <person name="Wang L."/>
            <person name="Yu S."/>
            <person name="Wang B."/>
            <person name="Wei J."/>
            <person name="Song S."/>
            <person name="Lu X."/>
            <person name="Gao Z."/>
            <person name="Gu W."/>
            <person name="Deng X."/>
            <person name="Ma D."/>
            <person name="Wang S."/>
            <person name="Liang W."/>
            <person name="Fang L."/>
            <person name="Cai C."/>
            <person name="Zhu X."/>
            <person name="Zhou B."/>
            <person name="Zhang Y."/>
            <person name="Chen Z."/>
            <person name="Xu S."/>
            <person name="Zhu R."/>
            <person name="Wang S."/>
            <person name="Zhang T."/>
            <person name="Zhao G."/>
        </authorList>
    </citation>
    <scope>NUCLEOTIDE SEQUENCE [LARGE SCALE GENOMIC DNA]</scope>
    <source>
        <strain evidence="3">cv. Xinhai21</strain>
        <tissue evidence="2">Leaf</tissue>
    </source>
</reference>
<dbReference type="Pfam" id="PF13456">
    <property type="entry name" value="RVT_3"/>
    <property type="match status" value="1"/>
</dbReference>
<dbReference type="InterPro" id="IPR002156">
    <property type="entry name" value="RNaseH_domain"/>
</dbReference>
<organism evidence="2 3">
    <name type="scientific">Gossypium barbadense</name>
    <name type="common">Sea Island cotton</name>
    <name type="synonym">Hibiscus barbadensis</name>
    <dbReference type="NCBI Taxonomy" id="3634"/>
    <lineage>
        <taxon>Eukaryota</taxon>
        <taxon>Viridiplantae</taxon>
        <taxon>Streptophyta</taxon>
        <taxon>Embryophyta</taxon>
        <taxon>Tracheophyta</taxon>
        <taxon>Spermatophyta</taxon>
        <taxon>Magnoliopsida</taxon>
        <taxon>eudicotyledons</taxon>
        <taxon>Gunneridae</taxon>
        <taxon>Pentapetalae</taxon>
        <taxon>rosids</taxon>
        <taxon>malvids</taxon>
        <taxon>Malvales</taxon>
        <taxon>Malvaceae</taxon>
        <taxon>Malvoideae</taxon>
        <taxon>Gossypium</taxon>
    </lineage>
</organism>
<dbReference type="PANTHER" id="PTHR47074:SF61">
    <property type="entry name" value="RNASE H TYPE-1 DOMAIN-CONTAINING PROTEIN"/>
    <property type="match status" value="1"/>
</dbReference>
<dbReference type="Proteomes" id="UP000239757">
    <property type="component" value="Unassembled WGS sequence"/>
</dbReference>
<protein>
    <recommendedName>
        <fullName evidence="1">RNase H type-1 domain-containing protein</fullName>
    </recommendedName>
</protein>
<evidence type="ECO:0000313" key="2">
    <source>
        <dbReference type="EMBL" id="PPR83317.1"/>
    </source>
</evidence>